<dbReference type="RefSeq" id="WP_003875023.1">
    <property type="nucleotide sequence ID" value="NZ_CABMGM010000169.1"/>
</dbReference>
<keyword evidence="13" id="KW-0547">Nucleotide-binding</keyword>
<feature type="binding site" evidence="13">
    <location>
        <position position="270"/>
    </location>
    <ligand>
        <name>NADPH</name>
        <dbReference type="ChEBI" id="CHEBI:57783"/>
    </ligand>
</feature>
<dbReference type="InterPro" id="IPR006168">
    <property type="entry name" value="G3P_DH_NAD-dep"/>
</dbReference>
<dbReference type="PIRSF" id="PIRSF000114">
    <property type="entry name" value="Glycerol-3-P_dh"/>
    <property type="match status" value="1"/>
</dbReference>
<gene>
    <name evidence="13" type="primary">gpsA</name>
    <name evidence="15" type="ORF">CKJ66_18735</name>
</gene>
<evidence type="ECO:0000256" key="7">
    <source>
        <dbReference type="ARBA" id="ARBA00023209"/>
    </source>
</evidence>
<evidence type="ECO:0000256" key="8">
    <source>
        <dbReference type="ARBA" id="ARBA00023264"/>
    </source>
</evidence>
<accession>A0A2A2ZUS0</accession>
<proteinExistence type="inferred from homology"/>
<name>A0A2A2ZUS0_MYCAV</name>
<evidence type="ECO:0000313" key="15">
    <source>
        <dbReference type="EMBL" id="PBA25141.1"/>
    </source>
</evidence>
<dbReference type="Gene3D" id="3.40.50.720">
    <property type="entry name" value="NAD(P)-binding Rossmann-like Domain"/>
    <property type="match status" value="1"/>
</dbReference>
<dbReference type="GO" id="GO:0051287">
    <property type="term" value="F:NAD binding"/>
    <property type="evidence" value="ECO:0007669"/>
    <property type="project" value="InterPro"/>
</dbReference>
<evidence type="ECO:0000256" key="6">
    <source>
        <dbReference type="ARBA" id="ARBA00023098"/>
    </source>
</evidence>
<feature type="binding site" evidence="13">
    <location>
        <position position="270"/>
    </location>
    <ligand>
        <name>sn-glycerol 3-phosphate</name>
        <dbReference type="ChEBI" id="CHEBI:57597"/>
    </ligand>
</feature>
<sequence>MAGPGGGPKAGAAGAVTVMGAGAWGTALAKVLVDAGGPGTEVTLWARRPELAERINATRSNPDYLPGTSLPPGIHATADAGEALRDATTVLLGVPAQAMRANLERWAPLLRDGATLVSLAKGIELGTLMRMSQVIVSVTGVDPAQVAVISGPNLASEIAACQPAATVVACSDSGRAVALQRMLNSGYFRPYTNSDVVGTEIGGACKNVIALACGMAAGVGLGENTAAAIITRGLAEIMRLGIALGAKGATLAGLAGVGDLVATCSSPHSRNRSLGERLGRGATIGSVLAGSPDGGDGHVVEGVTSCQSVLALAASYDVEMPLTDAVHRVCHKGLSVDEAMALLLGRRTKPE</sequence>
<feature type="binding site" evidence="13">
    <location>
        <position position="271"/>
    </location>
    <ligand>
        <name>sn-glycerol 3-phosphate</name>
        <dbReference type="ChEBI" id="CHEBI:57597"/>
    </ligand>
</feature>
<evidence type="ECO:0000256" key="5">
    <source>
        <dbReference type="ARBA" id="ARBA00023027"/>
    </source>
</evidence>
<dbReference type="Pfam" id="PF01210">
    <property type="entry name" value="NAD_Gly3P_dh_N"/>
    <property type="match status" value="1"/>
</dbReference>
<comment type="similarity">
    <text evidence="1 13 14">Belongs to the NAD-dependent glycerol-3-phosphate dehydrogenase family.</text>
</comment>
<evidence type="ECO:0000256" key="11">
    <source>
        <dbReference type="ARBA" id="ARBA00069372"/>
    </source>
</evidence>
<keyword evidence="13" id="KW-0963">Cytoplasm</keyword>
<dbReference type="GO" id="GO:0005975">
    <property type="term" value="P:carbohydrate metabolic process"/>
    <property type="evidence" value="ECO:0007669"/>
    <property type="project" value="InterPro"/>
</dbReference>
<evidence type="ECO:0000256" key="4">
    <source>
        <dbReference type="ARBA" id="ARBA00023002"/>
    </source>
</evidence>
<comment type="catalytic activity">
    <reaction evidence="13">
        <text>sn-glycerol 3-phosphate + NAD(+) = dihydroxyacetone phosphate + NADH + H(+)</text>
        <dbReference type="Rhea" id="RHEA:11092"/>
        <dbReference type="ChEBI" id="CHEBI:15378"/>
        <dbReference type="ChEBI" id="CHEBI:57540"/>
        <dbReference type="ChEBI" id="CHEBI:57597"/>
        <dbReference type="ChEBI" id="CHEBI:57642"/>
        <dbReference type="ChEBI" id="CHEBI:57945"/>
        <dbReference type="EC" id="1.1.1.94"/>
    </reaction>
</comment>
<dbReference type="PRINTS" id="PR00077">
    <property type="entry name" value="GPDHDRGNASE"/>
</dbReference>
<dbReference type="InterPro" id="IPR011128">
    <property type="entry name" value="G3P_DH_NAD-dep_N"/>
</dbReference>
<keyword evidence="7 13" id="KW-0594">Phospholipid biosynthesis</keyword>
<keyword evidence="3 13" id="KW-0521">NADP</keyword>
<comment type="catalytic activity">
    <reaction evidence="9">
        <text>sn-glycerol 3-phosphate + NADP(+) = dihydroxyacetone phosphate + NADPH + H(+)</text>
        <dbReference type="Rhea" id="RHEA:11096"/>
        <dbReference type="ChEBI" id="CHEBI:15378"/>
        <dbReference type="ChEBI" id="CHEBI:57597"/>
        <dbReference type="ChEBI" id="CHEBI:57642"/>
        <dbReference type="ChEBI" id="CHEBI:57783"/>
        <dbReference type="ChEBI" id="CHEBI:58349"/>
        <dbReference type="EC" id="1.1.1.94"/>
    </reaction>
    <physiologicalReaction direction="right-to-left" evidence="9">
        <dbReference type="Rhea" id="RHEA:11098"/>
    </physiologicalReaction>
</comment>
<dbReference type="UniPathway" id="UPA00940"/>
<evidence type="ECO:0000256" key="1">
    <source>
        <dbReference type="ARBA" id="ARBA00011009"/>
    </source>
</evidence>
<feature type="binding site" evidence="13">
    <location>
        <position position="155"/>
    </location>
    <ligand>
        <name>NADPH</name>
        <dbReference type="ChEBI" id="CHEBI:57783"/>
    </ligand>
</feature>
<dbReference type="HAMAP" id="MF_00394">
    <property type="entry name" value="NAD_Glyc3P_dehydrog"/>
    <property type="match status" value="1"/>
</dbReference>
<evidence type="ECO:0000256" key="10">
    <source>
        <dbReference type="ARBA" id="ARBA00066687"/>
    </source>
</evidence>
<feature type="binding site" evidence="13">
    <location>
        <position position="151"/>
    </location>
    <ligand>
        <name>sn-glycerol 3-phosphate</name>
        <dbReference type="ChEBI" id="CHEBI:57597"/>
    </ligand>
</feature>
<comment type="caution">
    <text evidence="15">The sequence shown here is derived from an EMBL/GenBank/DDBJ whole genome shotgun (WGS) entry which is preliminary data.</text>
</comment>
<dbReference type="GO" id="GO:0046168">
    <property type="term" value="P:glycerol-3-phosphate catabolic process"/>
    <property type="evidence" value="ECO:0007669"/>
    <property type="project" value="InterPro"/>
</dbReference>
<organism evidence="15 16">
    <name type="scientific">Mycobacterium avium</name>
    <dbReference type="NCBI Taxonomy" id="1764"/>
    <lineage>
        <taxon>Bacteria</taxon>
        <taxon>Bacillati</taxon>
        <taxon>Actinomycetota</taxon>
        <taxon>Actinomycetes</taxon>
        <taxon>Mycobacteriales</taxon>
        <taxon>Mycobacteriaceae</taxon>
        <taxon>Mycobacterium</taxon>
        <taxon>Mycobacterium avium complex (MAC)</taxon>
    </lineage>
</organism>
<feature type="binding site" evidence="13">
    <location>
        <position position="121"/>
    </location>
    <ligand>
        <name>sn-glycerol 3-phosphate</name>
        <dbReference type="ChEBI" id="CHEBI:57597"/>
    </ligand>
</feature>
<evidence type="ECO:0000256" key="12">
    <source>
        <dbReference type="ARBA" id="ARBA00080511"/>
    </source>
</evidence>
<dbReference type="SUPFAM" id="SSF51735">
    <property type="entry name" value="NAD(P)-binding Rossmann-fold domains"/>
    <property type="match status" value="1"/>
</dbReference>
<dbReference type="AlphaFoldDB" id="A0A2A2ZUS0"/>
<feature type="binding site" evidence="13">
    <location>
        <position position="47"/>
    </location>
    <ligand>
        <name>NADPH</name>
        <dbReference type="ChEBI" id="CHEBI:57783"/>
    </ligand>
</feature>
<keyword evidence="4 13" id="KW-0560">Oxidoreductase</keyword>
<dbReference type="FunFam" id="3.40.50.720:FF:000019">
    <property type="entry name" value="Glycerol-3-phosphate dehydrogenase [NAD(P)+]"/>
    <property type="match status" value="1"/>
</dbReference>
<dbReference type="Pfam" id="PF07479">
    <property type="entry name" value="NAD_Gly3P_dh_C"/>
    <property type="match status" value="1"/>
</dbReference>
<dbReference type="NCBIfam" id="NF000942">
    <property type="entry name" value="PRK00094.1-4"/>
    <property type="match status" value="1"/>
</dbReference>
<feature type="binding site" evidence="13">
    <location>
        <position position="64"/>
    </location>
    <ligand>
        <name>NADPH</name>
        <dbReference type="ChEBI" id="CHEBI:57783"/>
    </ligand>
</feature>
<keyword evidence="5 13" id="KW-0520">NAD</keyword>
<feature type="active site" description="Proton acceptor" evidence="13">
    <location>
        <position position="206"/>
    </location>
</feature>
<keyword evidence="8 13" id="KW-1208">Phospholipid metabolism</keyword>
<dbReference type="InterPro" id="IPR013328">
    <property type="entry name" value="6PGD_dom2"/>
</dbReference>
<feature type="binding site" evidence="13">
    <location>
        <position position="206"/>
    </location>
    <ligand>
        <name>sn-glycerol 3-phosphate</name>
        <dbReference type="ChEBI" id="CHEBI:57597"/>
    </ligand>
</feature>
<dbReference type="Gene3D" id="1.10.1040.10">
    <property type="entry name" value="N-(1-d-carboxylethyl)-l-norvaline Dehydrogenase, domain 2"/>
    <property type="match status" value="1"/>
</dbReference>
<dbReference type="SUPFAM" id="SSF48179">
    <property type="entry name" value="6-phosphogluconate dehydrogenase C-terminal domain-like"/>
    <property type="match status" value="1"/>
</dbReference>
<dbReference type="GO" id="GO:0006650">
    <property type="term" value="P:glycerophospholipid metabolic process"/>
    <property type="evidence" value="ECO:0007669"/>
    <property type="project" value="UniProtKB-UniRule"/>
</dbReference>
<dbReference type="FunFam" id="1.10.1040.10:FF:000001">
    <property type="entry name" value="Glycerol-3-phosphate dehydrogenase [NAD(P)+]"/>
    <property type="match status" value="1"/>
</dbReference>
<comment type="subcellular location">
    <subcellularLocation>
        <location evidence="13">Cytoplasm</location>
    </subcellularLocation>
</comment>
<dbReference type="GO" id="GO:0047952">
    <property type="term" value="F:glycerol-3-phosphate dehydrogenase [NAD(P)+] activity"/>
    <property type="evidence" value="ECO:0007669"/>
    <property type="project" value="UniProtKB-UniRule"/>
</dbReference>
<dbReference type="InterPro" id="IPR006109">
    <property type="entry name" value="G3P_DH_NAD-dep_C"/>
</dbReference>
<dbReference type="GO" id="GO:0046167">
    <property type="term" value="P:glycerol-3-phosphate biosynthetic process"/>
    <property type="evidence" value="ECO:0007669"/>
    <property type="project" value="UniProtKB-UniRule"/>
</dbReference>
<evidence type="ECO:0000256" key="3">
    <source>
        <dbReference type="ARBA" id="ARBA00022857"/>
    </source>
</evidence>
<evidence type="ECO:0000256" key="2">
    <source>
        <dbReference type="ARBA" id="ARBA00022516"/>
    </source>
</evidence>
<feature type="binding site" evidence="13">
    <location>
        <position position="269"/>
    </location>
    <ligand>
        <name>sn-glycerol 3-phosphate</name>
        <dbReference type="ChEBI" id="CHEBI:57597"/>
    </ligand>
</feature>
<keyword evidence="2 13" id="KW-0444">Lipid biosynthesis</keyword>
<comment type="pathway">
    <text evidence="13">Membrane lipid metabolism; glycerophospholipid metabolism.</text>
</comment>
<dbReference type="OrthoDB" id="9812273at2"/>
<dbReference type="Proteomes" id="UP000217768">
    <property type="component" value="Unassembled WGS sequence"/>
</dbReference>
<evidence type="ECO:0000256" key="14">
    <source>
        <dbReference type="RuleBase" id="RU000437"/>
    </source>
</evidence>
<dbReference type="InterPro" id="IPR008927">
    <property type="entry name" value="6-PGluconate_DH-like_C_sf"/>
</dbReference>
<evidence type="ECO:0000313" key="16">
    <source>
        <dbReference type="Proteomes" id="UP000217768"/>
    </source>
</evidence>
<feature type="binding site" evidence="13">
    <location>
        <position position="301"/>
    </location>
    <ligand>
        <name>NADPH</name>
        <dbReference type="ChEBI" id="CHEBI:57783"/>
    </ligand>
</feature>
<dbReference type="PROSITE" id="PS00957">
    <property type="entry name" value="NAD_G3PDH"/>
    <property type="match status" value="1"/>
</dbReference>
<dbReference type="PANTHER" id="PTHR11728">
    <property type="entry name" value="GLYCEROL-3-PHOSPHATE DEHYDROGENASE"/>
    <property type="match status" value="1"/>
</dbReference>
<dbReference type="EC" id="1.1.1.94" evidence="10 13"/>
<protein>
    <recommendedName>
        <fullName evidence="11 13">Glycerol-3-phosphate dehydrogenase [NAD(P)+]</fullName>
        <ecNumber evidence="10 13">1.1.1.94</ecNumber>
    </recommendedName>
    <alternativeName>
        <fullName evidence="13">NAD(P)(+)-dependent glycerol-3-phosphate dehydrogenase</fullName>
    </alternativeName>
    <alternativeName>
        <fullName evidence="12 13">NAD(P)H-dependent dihydroxyacetone-phosphate reductase</fullName>
    </alternativeName>
</protein>
<keyword evidence="6 13" id="KW-0443">Lipid metabolism</keyword>
<reference evidence="15 16" key="1">
    <citation type="submission" date="2017-08" db="EMBL/GenBank/DDBJ databases">
        <title>Phylogenetic analysis of Mycobacterium avium complex whole genomes.</title>
        <authorList>
            <person name="Caverly L.J."/>
            <person name="Spilker T."/>
            <person name="Lipuma J."/>
        </authorList>
    </citation>
    <scope>NUCLEOTIDE SEQUENCE [LARGE SCALE GENOMIC DNA]</scope>
    <source>
        <strain evidence="15 16">FLAC0165</strain>
    </source>
</reference>
<dbReference type="NCBIfam" id="NF000940">
    <property type="entry name" value="PRK00094.1-2"/>
    <property type="match status" value="1"/>
</dbReference>
<dbReference type="GO" id="GO:0005829">
    <property type="term" value="C:cytosol"/>
    <property type="evidence" value="ECO:0007669"/>
    <property type="project" value="TreeGrafter"/>
</dbReference>
<feature type="binding site" evidence="13">
    <location>
        <position position="48"/>
    </location>
    <ligand>
        <name>NADPH</name>
        <dbReference type="ChEBI" id="CHEBI:57783"/>
    </ligand>
</feature>
<dbReference type="InterPro" id="IPR036291">
    <property type="entry name" value="NAD(P)-bd_dom_sf"/>
</dbReference>
<feature type="binding site" evidence="13">
    <location>
        <position position="24"/>
    </location>
    <ligand>
        <name>NADPH</name>
        <dbReference type="ChEBI" id="CHEBI:57783"/>
    </ligand>
</feature>
<comment type="function">
    <text evidence="13">Catalyzes the reduction of the glycolytic intermediate dihydroxyacetone phosphate (DHAP) to sn-glycerol 3-phosphate (G3P), the key precursor for phospholipid synthesis.</text>
</comment>
<dbReference type="PANTHER" id="PTHR11728:SF1">
    <property type="entry name" value="GLYCEROL-3-PHOSPHATE DEHYDROGENASE [NAD(+)] 2, CHLOROPLASTIC"/>
    <property type="match status" value="1"/>
</dbReference>
<comment type="caution">
    <text evidence="13">Lacks conserved residue(s) required for the propagation of feature annotation.</text>
</comment>
<evidence type="ECO:0000256" key="13">
    <source>
        <dbReference type="HAMAP-Rule" id="MF_00394"/>
    </source>
</evidence>
<dbReference type="GO" id="GO:0008654">
    <property type="term" value="P:phospholipid biosynthetic process"/>
    <property type="evidence" value="ECO:0007669"/>
    <property type="project" value="UniProtKB-KW"/>
</dbReference>
<feature type="binding site" evidence="13">
    <location>
        <position position="259"/>
    </location>
    <ligand>
        <name>sn-glycerol 3-phosphate</name>
        <dbReference type="ChEBI" id="CHEBI:57597"/>
    </ligand>
</feature>
<dbReference type="EMBL" id="NSFD01000047">
    <property type="protein sequence ID" value="PBA25141.1"/>
    <property type="molecule type" value="Genomic_DNA"/>
</dbReference>
<evidence type="ECO:0000256" key="9">
    <source>
        <dbReference type="ARBA" id="ARBA00052716"/>
    </source>
</evidence>
<feature type="binding site" evidence="13">
    <location>
        <position position="121"/>
    </location>
    <ligand>
        <name>NADPH</name>
        <dbReference type="ChEBI" id="CHEBI:57783"/>
    </ligand>
</feature>
<feature type="binding site" evidence="13">
    <location>
        <position position="299"/>
    </location>
    <ligand>
        <name>NADPH</name>
        <dbReference type="ChEBI" id="CHEBI:57783"/>
    </ligand>
</feature>